<dbReference type="OrthoDB" id="1863180at2"/>
<dbReference type="EMBL" id="FOKQ01000003">
    <property type="protein sequence ID" value="SFB81389.1"/>
    <property type="molecule type" value="Genomic_DNA"/>
</dbReference>
<keyword evidence="1" id="KW-0812">Transmembrane</keyword>
<evidence type="ECO:0000313" key="2">
    <source>
        <dbReference type="EMBL" id="SFB81389.1"/>
    </source>
</evidence>
<proteinExistence type="predicted"/>
<protein>
    <submittedName>
        <fullName evidence="2">Stage III sporulation protein AG</fullName>
    </submittedName>
</protein>
<accession>A0A1I1E288</accession>
<dbReference type="AlphaFoldDB" id="A0A1I1E288"/>
<keyword evidence="1" id="KW-1133">Transmembrane helix</keyword>
<feature type="transmembrane region" description="Helical" evidence="1">
    <location>
        <begin position="21"/>
        <end position="39"/>
    </location>
</feature>
<gene>
    <name evidence="2" type="ORF">SAMN02910406_00618</name>
</gene>
<dbReference type="Proteomes" id="UP000182192">
    <property type="component" value="Unassembled WGS sequence"/>
</dbReference>
<keyword evidence="1" id="KW-0472">Membrane</keyword>
<organism evidence="2 3">
    <name type="scientific">Ruminococcus albus</name>
    <dbReference type="NCBI Taxonomy" id="1264"/>
    <lineage>
        <taxon>Bacteria</taxon>
        <taxon>Bacillati</taxon>
        <taxon>Bacillota</taxon>
        <taxon>Clostridia</taxon>
        <taxon>Eubacteriales</taxon>
        <taxon>Oscillospiraceae</taxon>
        <taxon>Ruminococcus</taxon>
    </lineage>
</organism>
<name>A0A1I1E288_RUMAL</name>
<reference evidence="2 3" key="1">
    <citation type="submission" date="2016-10" db="EMBL/GenBank/DDBJ databases">
        <authorList>
            <person name="de Groot N.N."/>
        </authorList>
    </citation>
    <scope>NUCLEOTIDE SEQUENCE [LARGE SCALE GENOMIC DNA]</scope>
    <source>
        <strain evidence="2 3">AR67</strain>
    </source>
</reference>
<evidence type="ECO:0000313" key="3">
    <source>
        <dbReference type="Proteomes" id="UP000182192"/>
    </source>
</evidence>
<evidence type="ECO:0000256" key="1">
    <source>
        <dbReference type="SAM" id="Phobius"/>
    </source>
</evidence>
<sequence>MKKLIQQLADRFRKSPNRLKIAVVLGAAGILMIMLSELVPDSKVKTEKAKADSQICSADSGDFRNRTESELKELLEQIEGVGECEVMISLESSTEYIYAENISRFTEDNNDRRSEKLDEDIVITENGGTRQPLIRKVIDPQIGGVVIVCEGGGDISVNERVQKAVSTALNISSTRVCVEAKVR</sequence>